<reference evidence="4" key="1">
    <citation type="journal article" date="2020" name="Stud. Mycol.">
        <title>101 Dothideomycetes genomes: a test case for predicting lifestyles and emergence of pathogens.</title>
        <authorList>
            <person name="Haridas S."/>
            <person name="Albert R."/>
            <person name="Binder M."/>
            <person name="Bloem J."/>
            <person name="Labutti K."/>
            <person name="Salamov A."/>
            <person name="Andreopoulos B."/>
            <person name="Baker S."/>
            <person name="Barry K."/>
            <person name="Bills G."/>
            <person name="Bluhm B."/>
            <person name="Cannon C."/>
            <person name="Castanera R."/>
            <person name="Culley D."/>
            <person name="Daum C."/>
            <person name="Ezra D."/>
            <person name="Gonzalez J."/>
            <person name="Henrissat B."/>
            <person name="Kuo A."/>
            <person name="Liang C."/>
            <person name="Lipzen A."/>
            <person name="Lutzoni F."/>
            <person name="Magnuson J."/>
            <person name="Mondo S."/>
            <person name="Nolan M."/>
            <person name="Ohm R."/>
            <person name="Pangilinan J."/>
            <person name="Park H.-J."/>
            <person name="Ramirez L."/>
            <person name="Alfaro M."/>
            <person name="Sun H."/>
            <person name="Tritt A."/>
            <person name="Yoshinaga Y."/>
            <person name="Zwiers L.-H."/>
            <person name="Turgeon B."/>
            <person name="Goodwin S."/>
            <person name="Spatafora J."/>
            <person name="Crous P."/>
            <person name="Grigoriev I."/>
        </authorList>
    </citation>
    <scope>NUCLEOTIDE SEQUENCE</scope>
    <source>
        <strain evidence="4">CBS 122368</strain>
    </source>
</reference>
<dbReference type="GO" id="GO:0000981">
    <property type="term" value="F:DNA-binding transcription factor activity, RNA polymerase II-specific"/>
    <property type="evidence" value="ECO:0007669"/>
    <property type="project" value="InterPro"/>
</dbReference>
<evidence type="ECO:0000256" key="1">
    <source>
        <dbReference type="ARBA" id="ARBA00023242"/>
    </source>
</evidence>
<keyword evidence="5" id="KW-1185">Reference proteome</keyword>
<accession>A0A6A6INL7</accession>
<dbReference type="InterPro" id="IPR001138">
    <property type="entry name" value="Zn2Cys6_DnaBD"/>
</dbReference>
<dbReference type="SUPFAM" id="SSF57701">
    <property type="entry name" value="Zn2/Cys6 DNA-binding domain"/>
    <property type="match status" value="1"/>
</dbReference>
<gene>
    <name evidence="4" type="ORF">BU26DRAFT_282819</name>
</gene>
<dbReference type="Pfam" id="PF00172">
    <property type="entry name" value="Zn_clus"/>
    <property type="match status" value="1"/>
</dbReference>
<sequence>MMKPADGAEKATRQCWECLKRRLVCDYTLPYCKKCQKAGKQCPGYSEQKPLQWVEPGRVTSRKRGKASPPKLLLASQTAVEPGCPIGRGRTSWKAADAAQEAAKWSEEYTRVLREIRSKQDIWDVFYIADRGKIEDIIARGSQDEARRMLRGEKDPLQKLEGMLKWMDLEDIPRYNLSNETCEVVQAVQYFNTRIYPDTQTLTELAPNPHIISFPPAALHLLPLSIHHIIVCLSLNHYIYSLPAEVNRQIVSSTSSKVIEHMGVAIRQLSEQIGKEKTRSSDGTITSVLVRSSLSSLQYVLDLLRGGTPLVEAFNRLRPVICWSVSPSLAQVLANISAVIDALVCRAPTSHADELAHARGRSLATPQPTRRLHDHVSQQTIPATLPRSLHPRNRHSQQYIPRLRSNDHNALPPSIPRRSHRALRPGISALSLPTAALSRNHPHQLPAPLGLHHGVPGGRKRRRALLRSQPAALPHRSLLAKRLGSARPLQRRVAPHRLHLPVCHRDILHFILAVVIHPTRHSSPARQSRFSRR</sequence>
<dbReference type="GeneID" id="54574862"/>
<dbReference type="RefSeq" id="XP_033686426.1">
    <property type="nucleotide sequence ID" value="XM_033821532.1"/>
</dbReference>
<name>A0A6A6INL7_9PLEO</name>
<organism evidence="4 5">
    <name type="scientific">Trematosphaeria pertusa</name>
    <dbReference type="NCBI Taxonomy" id="390896"/>
    <lineage>
        <taxon>Eukaryota</taxon>
        <taxon>Fungi</taxon>
        <taxon>Dikarya</taxon>
        <taxon>Ascomycota</taxon>
        <taxon>Pezizomycotina</taxon>
        <taxon>Dothideomycetes</taxon>
        <taxon>Pleosporomycetidae</taxon>
        <taxon>Pleosporales</taxon>
        <taxon>Massarineae</taxon>
        <taxon>Trematosphaeriaceae</taxon>
        <taxon>Trematosphaeria</taxon>
    </lineage>
</organism>
<evidence type="ECO:0000313" key="5">
    <source>
        <dbReference type="Proteomes" id="UP000800094"/>
    </source>
</evidence>
<dbReference type="InterPro" id="IPR036864">
    <property type="entry name" value="Zn2-C6_fun-type_DNA-bd_sf"/>
</dbReference>
<dbReference type="GO" id="GO:0008270">
    <property type="term" value="F:zinc ion binding"/>
    <property type="evidence" value="ECO:0007669"/>
    <property type="project" value="InterPro"/>
</dbReference>
<dbReference type="AlphaFoldDB" id="A0A6A6INL7"/>
<proteinExistence type="predicted"/>
<feature type="region of interest" description="Disordered" evidence="2">
    <location>
        <begin position="356"/>
        <end position="378"/>
    </location>
</feature>
<dbReference type="PROSITE" id="PS50048">
    <property type="entry name" value="ZN2_CY6_FUNGAL_2"/>
    <property type="match status" value="1"/>
</dbReference>
<protein>
    <recommendedName>
        <fullName evidence="3">Zn(2)-C6 fungal-type domain-containing protein</fullName>
    </recommendedName>
</protein>
<dbReference type="CDD" id="cd00067">
    <property type="entry name" value="GAL4"/>
    <property type="match status" value="1"/>
</dbReference>
<keyword evidence="1" id="KW-0539">Nucleus</keyword>
<dbReference type="Proteomes" id="UP000800094">
    <property type="component" value="Unassembled WGS sequence"/>
</dbReference>
<evidence type="ECO:0000256" key="2">
    <source>
        <dbReference type="SAM" id="MobiDB-lite"/>
    </source>
</evidence>
<evidence type="ECO:0000313" key="4">
    <source>
        <dbReference type="EMBL" id="KAF2251422.1"/>
    </source>
</evidence>
<evidence type="ECO:0000259" key="3">
    <source>
        <dbReference type="PROSITE" id="PS50048"/>
    </source>
</evidence>
<dbReference type="OrthoDB" id="5386330at2759"/>
<feature type="region of interest" description="Disordered" evidence="2">
    <location>
        <begin position="399"/>
        <end position="419"/>
    </location>
</feature>
<dbReference type="EMBL" id="ML987193">
    <property type="protein sequence ID" value="KAF2251422.1"/>
    <property type="molecule type" value="Genomic_DNA"/>
</dbReference>
<feature type="domain" description="Zn(2)-C6 fungal-type" evidence="3">
    <location>
        <begin position="14"/>
        <end position="42"/>
    </location>
</feature>